<dbReference type="SMART" id="SM00479">
    <property type="entry name" value="EXOIII"/>
    <property type="match status" value="1"/>
</dbReference>
<dbReference type="GO" id="GO:0000175">
    <property type="term" value="F:3'-5'-RNA exonuclease activity"/>
    <property type="evidence" value="ECO:0007669"/>
    <property type="project" value="InterPro"/>
</dbReference>
<name>A0A0M3I0S0_ASCLU</name>
<dbReference type="NCBIfam" id="NF003765">
    <property type="entry name" value="PRK05359.1"/>
    <property type="match status" value="1"/>
</dbReference>
<dbReference type="FunFam" id="3.30.420.10:FF:000003">
    <property type="entry name" value="Oligoribonuclease"/>
    <property type="match status" value="1"/>
</dbReference>
<dbReference type="Pfam" id="PF00929">
    <property type="entry name" value="RNase_T"/>
    <property type="match status" value="1"/>
</dbReference>
<keyword evidence="4" id="KW-0269">Exonuclease</keyword>
<evidence type="ECO:0000256" key="1">
    <source>
        <dbReference type="ARBA" id="ARBA00009921"/>
    </source>
</evidence>
<evidence type="ECO:0000256" key="2">
    <source>
        <dbReference type="ARBA" id="ARBA00022722"/>
    </source>
</evidence>
<evidence type="ECO:0000256" key="5">
    <source>
        <dbReference type="ARBA" id="ARBA00072681"/>
    </source>
</evidence>
<proteinExistence type="inferred from homology"/>
<dbReference type="InterPro" id="IPR012337">
    <property type="entry name" value="RNaseH-like_sf"/>
</dbReference>
<dbReference type="CDD" id="cd06135">
    <property type="entry name" value="Orn"/>
    <property type="match status" value="1"/>
</dbReference>
<dbReference type="GO" id="GO:0003676">
    <property type="term" value="F:nucleic acid binding"/>
    <property type="evidence" value="ECO:0007669"/>
    <property type="project" value="InterPro"/>
</dbReference>
<accession>A0A0M3I0S0</accession>
<dbReference type="AlphaFoldDB" id="A0A0M3I0S0"/>
<dbReference type="SUPFAM" id="SSF53098">
    <property type="entry name" value="Ribonuclease H-like"/>
    <property type="match status" value="1"/>
</dbReference>
<evidence type="ECO:0000256" key="3">
    <source>
        <dbReference type="ARBA" id="ARBA00022801"/>
    </source>
</evidence>
<dbReference type="PANTHER" id="PTHR11046:SF0">
    <property type="entry name" value="OLIGORIBONUCLEASE, MITOCHONDRIAL"/>
    <property type="match status" value="1"/>
</dbReference>
<sequence length="198" mass="22705">MAASGRLSWMTQRLASGMCARSERLIWIDCEMTGLDVRQHTLVEIACIVTEADLSVVAEGPDIVISQPEDVLANMSSWCRSTFARNGLLQKIRESNISIKAAESQVLSFLKEHTDPGKCPLAGNSVHMDRVFIERYMPNLVKHLHYRIVDVSTIKEVARRWYPLEFASSPQKLQKHRALDDIRESIQELHWYRSHIFK</sequence>
<organism evidence="7 8">
    <name type="scientific">Ascaris lumbricoides</name>
    <name type="common">Giant roundworm</name>
    <dbReference type="NCBI Taxonomy" id="6252"/>
    <lineage>
        <taxon>Eukaryota</taxon>
        <taxon>Metazoa</taxon>
        <taxon>Ecdysozoa</taxon>
        <taxon>Nematoda</taxon>
        <taxon>Chromadorea</taxon>
        <taxon>Rhabditida</taxon>
        <taxon>Spirurina</taxon>
        <taxon>Ascaridomorpha</taxon>
        <taxon>Ascaridoidea</taxon>
        <taxon>Ascarididae</taxon>
        <taxon>Ascaris</taxon>
    </lineage>
</organism>
<dbReference type="Gene3D" id="3.30.420.10">
    <property type="entry name" value="Ribonuclease H-like superfamily/Ribonuclease H"/>
    <property type="match status" value="1"/>
</dbReference>
<dbReference type="PANTHER" id="PTHR11046">
    <property type="entry name" value="OLIGORIBONUCLEASE, MITOCHONDRIAL"/>
    <property type="match status" value="1"/>
</dbReference>
<keyword evidence="7" id="KW-1185">Reference proteome</keyword>
<dbReference type="Proteomes" id="UP000036681">
    <property type="component" value="Unplaced"/>
</dbReference>
<evidence type="ECO:0000259" key="6">
    <source>
        <dbReference type="SMART" id="SM00479"/>
    </source>
</evidence>
<keyword evidence="3" id="KW-0378">Hydrolase</keyword>
<dbReference type="InterPro" id="IPR013520">
    <property type="entry name" value="Ribonucl_H"/>
</dbReference>
<dbReference type="InterPro" id="IPR036397">
    <property type="entry name" value="RNaseH_sf"/>
</dbReference>
<evidence type="ECO:0000256" key="4">
    <source>
        <dbReference type="ARBA" id="ARBA00022839"/>
    </source>
</evidence>
<evidence type="ECO:0000313" key="8">
    <source>
        <dbReference type="WBParaSite" id="ALUE_0000976501-mRNA-1"/>
    </source>
</evidence>
<dbReference type="InterPro" id="IPR022894">
    <property type="entry name" value="Oligoribonuclease"/>
</dbReference>
<comment type="similarity">
    <text evidence="1">Belongs to the oligoribonuclease family.</text>
</comment>
<protein>
    <recommendedName>
        <fullName evidence="5">Probable oligoribonuclease</fullName>
    </recommendedName>
</protein>
<keyword evidence="2" id="KW-0540">Nuclease</keyword>
<evidence type="ECO:0000313" key="7">
    <source>
        <dbReference type="Proteomes" id="UP000036681"/>
    </source>
</evidence>
<feature type="domain" description="Exonuclease" evidence="6">
    <location>
        <begin position="24"/>
        <end position="198"/>
    </location>
</feature>
<reference evidence="8" key="1">
    <citation type="submission" date="2017-02" db="UniProtKB">
        <authorList>
            <consortium name="WormBaseParasite"/>
        </authorList>
    </citation>
    <scope>IDENTIFICATION</scope>
</reference>
<dbReference type="WBParaSite" id="ALUE_0000976501-mRNA-1">
    <property type="protein sequence ID" value="ALUE_0000976501-mRNA-1"/>
    <property type="gene ID" value="ALUE_0000976501"/>
</dbReference>